<feature type="short sequence motif" description="DGA/G" evidence="4">
    <location>
        <begin position="158"/>
        <end position="160"/>
    </location>
</feature>
<dbReference type="Pfam" id="PF01734">
    <property type="entry name" value="Patatin"/>
    <property type="match status" value="1"/>
</dbReference>
<dbReference type="HOGENOM" id="CLU_047251_2_0_6"/>
<feature type="active site" description="Nucleophile" evidence="4">
    <location>
        <position position="42"/>
    </location>
</feature>
<evidence type="ECO:0000259" key="5">
    <source>
        <dbReference type="PROSITE" id="PS51635"/>
    </source>
</evidence>
<comment type="caution">
    <text evidence="4">Lacks conserved residue(s) required for the propagation of feature annotation.</text>
</comment>
<dbReference type="InterPro" id="IPR016035">
    <property type="entry name" value="Acyl_Trfase/lysoPLipase"/>
</dbReference>
<dbReference type="Gene3D" id="3.40.1090.10">
    <property type="entry name" value="Cytosolic phospholipase A2 catalytic domain"/>
    <property type="match status" value="2"/>
</dbReference>
<proteinExistence type="predicted"/>
<reference evidence="6 7" key="1">
    <citation type="journal article" date="2012" name="J. Bacteriol.">
        <title>Complete genome sequences of Methylophaga sp. strain JAM1 and Methylophaga sp. strain JAM7.</title>
        <authorList>
            <person name="Villeneuve C."/>
            <person name="Martineau C."/>
            <person name="Mauffrey F."/>
            <person name="Villemur R."/>
        </authorList>
    </citation>
    <scope>NUCLEOTIDE SEQUENCE [LARGE SCALE GENOMIC DNA]</scope>
    <source>
        <strain evidence="6 7">JAM1</strain>
    </source>
</reference>
<evidence type="ECO:0000256" key="4">
    <source>
        <dbReference type="PROSITE-ProRule" id="PRU01161"/>
    </source>
</evidence>
<keyword evidence="7" id="KW-1185">Reference proteome</keyword>
<dbReference type="EMBL" id="CP003390">
    <property type="protein sequence ID" value="AFI84941.1"/>
    <property type="molecule type" value="Genomic_DNA"/>
</dbReference>
<evidence type="ECO:0000256" key="3">
    <source>
        <dbReference type="ARBA" id="ARBA00023098"/>
    </source>
</evidence>
<keyword evidence="1 4" id="KW-0378">Hydrolase</keyword>
<dbReference type="Proteomes" id="UP000009144">
    <property type="component" value="Chromosome"/>
</dbReference>
<keyword evidence="2 4" id="KW-0442">Lipid degradation</keyword>
<feature type="short sequence motif" description="GXSXG" evidence="4">
    <location>
        <begin position="40"/>
        <end position="44"/>
    </location>
</feature>
<evidence type="ECO:0000256" key="2">
    <source>
        <dbReference type="ARBA" id="ARBA00022963"/>
    </source>
</evidence>
<feature type="active site" description="Proton acceptor" evidence="4">
    <location>
        <position position="158"/>
    </location>
</feature>
<dbReference type="STRING" id="754476.Q7A_2127"/>
<dbReference type="SUPFAM" id="SSF52151">
    <property type="entry name" value="FabD/lysophospholipase-like"/>
    <property type="match status" value="1"/>
</dbReference>
<sequence length="307" mass="33319">MKNSLKIGLALGSGAARGWTHIGVINALEKAGIKPDVVVGTSIGALVGAAYLSNKLPDLQQRLLKLTKLETARFFNIGFPFNGVVNKDKLHQFLRQYVADEATLIEDLPTRYASVATHLHSGQEVWNTEGKLLEAVWSSISLPGLFPAIKHHGRWLIDGGLVNPVPVSVCRALGADIVIAVNLNGDILGKHLHQNPPVPKNDQSSNLLSNRIGEFITNYTGNLFGEEKTPKEDVPDMFAAIAASVNITQDRITRSRMAGDPPDVLLQPRLSHIGLLEFYRAAEAIQAGTNSVEKNLAEIQFCLGQLD</sequence>
<dbReference type="RefSeq" id="WP_014707309.1">
    <property type="nucleotide sequence ID" value="NC_017857.3"/>
</dbReference>
<dbReference type="eggNOG" id="COG1752">
    <property type="taxonomic scope" value="Bacteria"/>
</dbReference>
<organism evidence="6 7">
    <name type="scientific">Methylophaga nitratireducenticrescens</name>
    <dbReference type="NCBI Taxonomy" id="754476"/>
    <lineage>
        <taxon>Bacteria</taxon>
        <taxon>Pseudomonadati</taxon>
        <taxon>Pseudomonadota</taxon>
        <taxon>Gammaproteobacteria</taxon>
        <taxon>Thiotrichales</taxon>
        <taxon>Piscirickettsiaceae</taxon>
        <taxon>Methylophaga</taxon>
    </lineage>
</organism>
<dbReference type="GO" id="GO:0016042">
    <property type="term" value="P:lipid catabolic process"/>
    <property type="evidence" value="ECO:0007669"/>
    <property type="project" value="UniProtKB-UniRule"/>
</dbReference>
<protein>
    <submittedName>
        <fullName evidence="6">Patatin-like phospholipase</fullName>
    </submittedName>
</protein>
<dbReference type="KEGG" id="mej:Q7A_2127"/>
<reference evidence="6 7" key="2">
    <citation type="journal article" date="2013" name="Int. J. Syst. Evol. Microbiol.">
        <title>Methylophaga nitratireducenticrescens sp. nov. and Methylophaga frappieri sp. nov., isolated from the biofilm of the methanol-fed denitrification system treating the seawater at the Montreal Biodome.</title>
        <authorList>
            <person name="Villeneuve C."/>
            <person name="Martineau C."/>
            <person name="Mauffrey F."/>
            <person name="Villemur R."/>
        </authorList>
    </citation>
    <scope>NUCLEOTIDE SEQUENCE [LARGE SCALE GENOMIC DNA]</scope>
    <source>
        <strain evidence="6 7">JAM1</strain>
    </source>
</reference>
<dbReference type="PROSITE" id="PS51635">
    <property type="entry name" value="PNPLA"/>
    <property type="match status" value="1"/>
</dbReference>
<evidence type="ECO:0000256" key="1">
    <source>
        <dbReference type="ARBA" id="ARBA00022801"/>
    </source>
</evidence>
<accession>I1XKM2</accession>
<dbReference type="AlphaFoldDB" id="I1XKM2"/>
<evidence type="ECO:0000313" key="6">
    <source>
        <dbReference type="EMBL" id="AFI84941.1"/>
    </source>
</evidence>
<dbReference type="InterPro" id="IPR002641">
    <property type="entry name" value="PNPLA_dom"/>
</dbReference>
<keyword evidence="3 4" id="KW-0443">Lipid metabolism</keyword>
<dbReference type="InterPro" id="IPR050301">
    <property type="entry name" value="NTE"/>
</dbReference>
<dbReference type="GO" id="GO:0016787">
    <property type="term" value="F:hydrolase activity"/>
    <property type="evidence" value="ECO:0007669"/>
    <property type="project" value="UniProtKB-UniRule"/>
</dbReference>
<feature type="domain" description="PNPLA" evidence="5">
    <location>
        <begin position="9"/>
        <end position="171"/>
    </location>
</feature>
<dbReference type="PATRIC" id="fig|754476.3.peg.2104"/>
<evidence type="ECO:0000313" key="7">
    <source>
        <dbReference type="Proteomes" id="UP000009144"/>
    </source>
</evidence>
<name>I1XKM2_METNJ</name>
<dbReference type="PANTHER" id="PTHR14226:SF76">
    <property type="entry name" value="NTE FAMILY PROTEIN RSSA"/>
    <property type="match status" value="1"/>
</dbReference>
<gene>
    <name evidence="6" type="ordered locus">Q7A_2127</name>
</gene>
<dbReference type="PANTHER" id="PTHR14226">
    <property type="entry name" value="NEUROPATHY TARGET ESTERASE/SWISS CHEESE D.MELANOGASTER"/>
    <property type="match status" value="1"/>
</dbReference>